<name>A0A0A2W214_BEABA</name>
<dbReference type="AlphaFoldDB" id="A0A0A2W214"/>
<comment type="subcellular location">
    <subcellularLocation>
        <location evidence="1">Nucleus</location>
    </subcellularLocation>
</comment>
<dbReference type="GO" id="GO:0000150">
    <property type="term" value="F:DNA strand exchange activity"/>
    <property type="evidence" value="ECO:0007669"/>
    <property type="project" value="TreeGrafter"/>
</dbReference>
<dbReference type="GO" id="GO:0005634">
    <property type="term" value="C:nucleus"/>
    <property type="evidence" value="ECO:0007669"/>
    <property type="project" value="UniProtKB-SubCell"/>
</dbReference>
<dbReference type="STRING" id="1245745.A0A0A2W214"/>
<keyword evidence="5" id="KW-0234">DNA repair</keyword>
<evidence type="ECO:0000256" key="2">
    <source>
        <dbReference type="ARBA" id="ARBA00022741"/>
    </source>
</evidence>
<dbReference type="InterPro" id="IPR020588">
    <property type="entry name" value="RecA_ATP-bd"/>
</dbReference>
<evidence type="ECO:0000256" key="7">
    <source>
        <dbReference type="SAM" id="MobiDB-lite"/>
    </source>
</evidence>
<reference evidence="9 10" key="1">
    <citation type="submission" date="2012-10" db="EMBL/GenBank/DDBJ databases">
        <title>Genome sequencing and analysis of entomopathogenic fungi Beauveria bassiana D1-5.</title>
        <authorList>
            <person name="Li Q."/>
            <person name="Wang L."/>
            <person name="Zhang Z."/>
            <person name="Wang Q."/>
            <person name="Ren J."/>
            <person name="Wang M."/>
            <person name="Xu W."/>
            <person name="Wang J."/>
            <person name="Lu Y."/>
            <person name="Du Q."/>
            <person name="Sun Z."/>
        </authorList>
    </citation>
    <scope>NUCLEOTIDE SEQUENCE [LARGE SCALE GENOMIC DNA]</scope>
    <source>
        <strain evidence="9 10">D1-5</strain>
    </source>
</reference>
<keyword evidence="3" id="KW-0227">DNA damage</keyword>
<dbReference type="EMBL" id="ANFO01000735">
    <property type="protein sequence ID" value="KGQ07024.1"/>
    <property type="molecule type" value="Genomic_DNA"/>
</dbReference>
<evidence type="ECO:0000256" key="4">
    <source>
        <dbReference type="ARBA" id="ARBA00022840"/>
    </source>
</evidence>
<dbReference type="OrthoDB" id="1861185at2759"/>
<evidence type="ECO:0000256" key="6">
    <source>
        <dbReference type="ARBA" id="ARBA00023242"/>
    </source>
</evidence>
<dbReference type="Pfam" id="PF08423">
    <property type="entry name" value="Rad51"/>
    <property type="match status" value="1"/>
</dbReference>
<dbReference type="InterPro" id="IPR013632">
    <property type="entry name" value="Rad51_C"/>
</dbReference>
<feature type="region of interest" description="Disordered" evidence="7">
    <location>
        <begin position="467"/>
        <end position="540"/>
    </location>
</feature>
<evidence type="ECO:0000313" key="9">
    <source>
        <dbReference type="EMBL" id="KGQ07024.1"/>
    </source>
</evidence>
<accession>A0A0A2W214</accession>
<dbReference type="PANTHER" id="PTHR22942:SF66">
    <property type="entry name" value="RE19845P"/>
    <property type="match status" value="1"/>
</dbReference>
<dbReference type="PANTHER" id="PTHR22942">
    <property type="entry name" value="RECA/RAD51/RADA DNA STRAND-PAIRING FAMILY MEMBER"/>
    <property type="match status" value="1"/>
</dbReference>
<dbReference type="PROSITE" id="PS50162">
    <property type="entry name" value="RECA_2"/>
    <property type="match status" value="1"/>
</dbReference>
<feature type="compositionally biased region" description="Pro residues" evidence="7">
    <location>
        <begin position="522"/>
        <end position="536"/>
    </location>
</feature>
<keyword evidence="6" id="KW-0539">Nucleus</keyword>
<dbReference type="CDD" id="cd19491">
    <property type="entry name" value="XRCC3"/>
    <property type="match status" value="1"/>
</dbReference>
<dbReference type="GO" id="GO:0003690">
    <property type="term" value="F:double-stranded DNA binding"/>
    <property type="evidence" value="ECO:0007669"/>
    <property type="project" value="TreeGrafter"/>
</dbReference>
<dbReference type="Proteomes" id="UP000030106">
    <property type="component" value="Unassembled WGS sequence"/>
</dbReference>
<gene>
    <name evidence="9" type="ORF">BBAD15_g7657</name>
</gene>
<dbReference type="eggNOG" id="KOG1564">
    <property type="taxonomic scope" value="Eukaryota"/>
</dbReference>
<dbReference type="GO" id="GO:0006312">
    <property type="term" value="P:mitotic recombination"/>
    <property type="evidence" value="ECO:0007669"/>
    <property type="project" value="TreeGrafter"/>
</dbReference>
<dbReference type="HOGENOM" id="CLU_013059_1_0_1"/>
<keyword evidence="4" id="KW-0067">ATP-binding</keyword>
<dbReference type="InterPro" id="IPR027417">
    <property type="entry name" value="P-loop_NTPase"/>
</dbReference>
<evidence type="ECO:0000256" key="5">
    <source>
        <dbReference type="ARBA" id="ARBA00023204"/>
    </source>
</evidence>
<dbReference type="Gene3D" id="3.40.50.300">
    <property type="entry name" value="P-loop containing nucleotide triphosphate hydrolases"/>
    <property type="match status" value="1"/>
</dbReference>
<comment type="caution">
    <text evidence="9">The sequence shown here is derived from an EMBL/GenBank/DDBJ whole genome shotgun (WGS) entry which is preliminary data.</text>
</comment>
<dbReference type="GO" id="GO:0003697">
    <property type="term" value="F:single-stranded DNA binding"/>
    <property type="evidence" value="ECO:0007669"/>
    <property type="project" value="TreeGrafter"/>
</dbReference>
<feature type="compositionally biased region" description="Low complexity" evidence="7">
    <location>
        <begin position="494"/>
        <end position="521"/>
    </location>
</feature>
<evidence type="ECO:0000256" key="3">
    <source>
        <dbReference type="ARBA" id="ARBA00022763"/>
    </source>
</evidence>
<evidence type="ECO:0000256" key="1">
    <source>
        <dbReference type="ARBA" id="ARBA00004123"/>
    </source>
</evidence>
<feature type="compositionally biased region" description="Low complexity" evidence="7">
    <location>
        <begin position="467"/>
        <end position="480"/>
    </location>
</feature>
<proteinExistence type="predicted"/>
<dbReference type="GO" id="GO:0042148">
    <property type="term" value="P:DNA strand invasion"/>
    <property type="evidence" value="ECO:0007669"/>
    <property type="project" value="TreeGrafter"/>
</dbReference>
<protein>
    <submittedName>
        <fullName evidence="9">DNA repair protein rhp57</fullName>
    </submittedName>
</protein>
<dbReference type="GO" id="GO:0061982">
    <property type="term" value="P:meiosis I cell cycle process"/>
    <property type="evidence" value="ECO:0007669"/>
    <property type="project" value="UniProtKB-ARBA"/>
</dbReference>
<organism evidence="9 10">
    <name type="scientific">Beauveria bassiana D1-5</name>
    <dbReference type="NCBI Taxonomy" id="1245745"/>
    <lineage>
        <taxon>Eukaryota</taxon>
        <taxon>Fungi</taxon>
        <taxon>Dikarya</taxon>
        <taxon>Ascomycota</taxon>
        <taxon>Pezizomycotina</taxon>
        <taxon>Sordariomycetes</taxon>
        <taxon>Hypocreomycetidae</taxon>
        <taxon>Hypocreales</taxon>
        <taxon>Cordycipitaceae</taxon>
        <taxon>Beauveria</taxon>
    </lineage>
</organism>
<dbReference type="GO" id="GO:0000730">
    <property type="term" value="P:DNA recombinase assembly"/>
    <property type="evidence" value="ECO:0007669"/>
    <property type="project" value="TreeGrafter"/>
</dbReference>
<feature type="domain" description="RecA family profile 1" evidence="8">
    <location>
        <begin position="278"/>
        <end position="461"/>
    </location>
</feature>
<keyword evidence="2" id="KW-0547">Nucleotide-binding</keyword>
<sequence length="658" mass="70799">MALALPVHDLRMDEPAASEVFEYDNQTFYRWLLSDTERAHIAGMLNIEPTDLKVKGSTFLEDRSQCRECGKHSGLDDFVHNALFAGIHSSGFMTDLLMGKTQQTTPFTEHELTFQLAAAATLRAPTRVRHVLLHDVAGTQPAKPAASAPPMTDLLKILPWFPTGPFAALLPVVEQHSLSTTDLLTRHPVDLAKQTRIPLLDLKRFIAVVQASLADDLTPEKPLAGPKPPTRRDTDKYTGVAEEVRDGATTTTTTTTTTGGCASSETRLDAPVRAGTAQTPCISTLDDTLDAALGGGVPVGYITEFAGESGAGKTQFLLSLCLAVQLPAPRGLGRQALYVSTEAALATRRLSQMLAGSDALRDLDAAVDRPSLDNILSTVTPDLESQDHILEYQVPVLLARHDIGLLVIDSVAANYRAEFESRGSSLGSSMAARSAQLVRLGAHLRDLARRHGIAVVVANQVADRFASSAPLPSSSSSSLAHRTVTGPPAPAPESPLASRSRQQQQQPPPSTLQATPTSSMPMPTPNDRPPPPPPPTLFLDHQQRWFTGWGDEPRSSYALKTPSLGLVWSTQIACRVALFKRPVYGRPRRFAAPLDANDDDDGGGEDREPTLKSWRRWMKVVFAPHVAASGQGIADAAEFEVTAGGLKGVRRDHGKTKG</sequence>
<dbReference type="InterPro" id="IPR047348">
    <property type="entry name" value="XRCC3-like_C"/>
</dbReference>
<dbReference type="GO" id="GO:0140664">
    <property type="term" value="F:ATP-dependent DNA damage sensor activity"/>
    <property type="evidence" value="ECO:0007669"/>
    <property type="project" value="InterPro"/>
</dbReference>
<evidence type="ECO:0000259" key="8">
    <source>
        <dbReference type="PROSITE" id="PS50162"/>
    </source>
</evidence>
<dbReference type="SUPFAM" id="SSF52540">
    <property type="entry name" value="P-loop containing nucleoside triphosphate hydrolases"/>
    <property type="match status" value="1"/>
</dbReference>
<evidence type="ECO:0000313" key="10">
    <source>
        <dbReference type="Proteomes" id="UP000030106"/>
    </source>
</evidence>
<dbReference type="GO" id="GO:0005524">
    <property type="term" value="F:ATP binding"/>
    <property type="evidence" value="ECO:0007669"/>
    <property type="project" value="UniProtKB-KW"/>
</dbReference>